<feature type="transmembrane region" description="Helical" evidence="5">
    <location>
        <begin position="45"/>
        <end position="65"/>
    </location>
</feature>
<dbReference type="PANTHER" id="PTHR42718:SF42">
    <property type="entry name" value="EXPORT PROTEIN"/>
    <property type="match status" value="1"/>
</dbReference>
<feature type="transmembrane region" description="Helical" evidence="5">
    <location>
        <begin position="193"/>
        <end position="213"/>
    </location>
</feature>
<dbReference type="InterPro" id="IPR020846">
    <property type="entry name" value="MFS_dom"/>
</dbReference>
<comment type="subcellular location">
    <subcellularLocation>
        <location evidence="1">Cell membrane</location>
        <topology evidence="1">Multi-pass membrane protein</topology>
    </subcellularLocation>
</comment>
<evidence type="ECO:0000256" key="1">
    <source>
        <dbReference type="ARBA" id="ARBA00004651"/>
    </source>
</evidence>
<gene>
    <name evidence="7" type="primary">qacA_3</name>
    <name evidence="7" type="ORF">HALOF300_04959</name>
</gene>
<dbReference type="Pfam" id="PF07690">
    <property type="entry name" value="MFS_1"/>
    <property type="match status" value="1"/>
</dbReference>
<protein>
    <submittedName>
        <fullName evidence="7">Antiseptic resistance protein</fullName>
    </submittedName>
</protein>
<evidence type="ECO:0000256" key="4">
    <source>
        <dbReference type="ARBA" id="ARBA00023136"/>
    </source>
</evidence>
<dbReference type="PROSITE" id="PS50850">
    <property type="entry name" value="MFS"/>
    <property type="match status" value="1"/>
</dbReference>
<evidence type="ECO:0000256" key="5">
    <source>
        <dbReference type="SAM" id="Phobius"/>
    </source>
</evidence>
<sequence length="453" mass="46712">MTREQRLVLAIAVLGSFVSFLDGTLATVALPAIREELGGGLSSQQWIVDAYLITLGALILIAGSLSDVYGRLVVLRVGLIGFGVTSALIAAAPTVEFIVVLRALQGVAGALLVPSSLALIMSNFSGAAQARAIGSWTGWTSVAQLAGPLVGGGFIDLLSWRAAFLVNVLPIAVCLYLLGRLEQRDVRRPGATIDYPGAVLAVLGLGGTVFALIEHGNLGWSHPAIWVPLAVGVISLALFLHRQATTAQPIMPLGLFRARNFAWGNLATTFIYAALGLSGFVIVVYLQQEAGFGATLAGLATIPTTILMIALSSTFGRLAGRFGPRLFMTVGPLLAGAGFLLMLSVTEPLNYWTQMLPGVIVFGLGLSVTVAPLTSAVLGAVASERAGIASAVNNAIARVAGLVAVAMIGVIVGGALDLAGFYRGLVVSAVLMGIGAAFSWIGIRTPTAQPSES</sequence>
<dbReference type="Proteomes" id="UP000419743">
    <property type="component" value="Unassembled WGS sequence"/>
</dbReference>
<name>A0A7M4DS12_9MICO</name>
<feature type="transmembrane region" description="Helical" evidence="5">
    <location>
        <begin position="219"/>
        <end position="240"/>
    </location>
</feature>
<dbReference type="Gene3D" id="1.20.1720.10">
    <property type="entry name" value="Multidrug resistance protein D"/>
    <property type="match status" value="1"/>
</dbReference>
<feature type="transmembrane region" description="Helical" evidence="5">
    <location>
        <begin position="422"/>
        <end position="443"/>
    </location>
</feature>
<feature type="transmembrane region" description="Helical" evidence="5">
    <location>
        <begin position="358"/>
        <end position="383"/>
    </location>
</feature>
<feature type="transmembrane region" description="Helical" evidence="5">
    <location>
        <begin position="292"/>
        <end position="314"/>
    </location>
</feature>
<dbReference type="Gene3D" id="1.20.1250.20">
    <property type="entry name" value="MFS general substrate transporter like domains"/>
    <property type="match status" value="1"/>
</dbReference>
<evidence type="ECO:0000313" key="7">
    <source>
        <dbReference type="EMBL" id="VZO40256.1"/>
    </source>
</evidence>
<dbReference type="InterPro" id="IPR036259">
    <property type="entry name" value="MFS_trans_sf"/>
</dbReference>
<dbReference type="AlphaFoldDB" id="A0A7M4DS12"/>
<feature type="transmembrane region" description="Helical" evidence="5">
    <location>
        <begin position="72"/>
        <end position="91"/>
    </location>
</feature>
<accession>A0A7M4DS12</accession>
<reference evidence="7 8" key="1">
    <citation type="submission" date="2019-11" db="EMBL/GenBank/DDBJ databases">
        <authorList>
            <person name="Criscuolo A."/>
        </authorList>
    </citation>
    <scope>NUCLEOTIDE SEQUENCE [LARGE SCALE GENOMIC DNA]</scope>
    <source>
        <strain evidence="7">CIP111667</strain>
    </source>
</reference>
<dbReference type="CDD" id="cd17321">
    <property type="entry name" value="MFS_MMR_MDR_like"/>
    <property type="match status" value="1"/>
</dbReference>
<feature type="transmembrane region" description="Helical" evidence="5">
    <location>
        <begin position="7"/>
        <end position="33"/>
    </location>
</feature>
<feature type="transmembrane region" description="Helical" evidence="5">
    <location>
        <begin position="161"/>
        <end position="181"/>
    </location>
</feature>
<evidence type="ECO:0000259" key="6">
    <source>
        <dbReference type="PROSITE" id="PS50850"/>
    </source>
</evidence>
<feature type="transmembrane region" description="Helical" evidence="5">
    <location>
        <begin position="133"/>
        <end position="155"/>
    </location>
</feature>
<dbReference type="RefSeq" id="WP_156743519.1">
    <property type="nucleotide sequence ID" value="NZ_CACRYJ010000068.1"/>
</dbReference>
<keyword evidence="4 5" id="KW-0472">Membrane</keyword>
<comment type="caution">
    <text evidence="7">The sequence shown here is derived from an EMBL/GenBank/DDBJ whole genome shotgun (WGS) entry which is preliminary data.</text>
</comment>
<proteinExistence type="predicted"/>
<organism evidence="7 8">
    <name type="scientific">Occultella aeris</name>
    <dbReference type="NCBI Taxonomy" id="2761496"/>
    <lineage>
        <taxon>Bacteria</taxon>
        <taxon>Bacillati</taxon>
        <taxon>Actinomycetota</taxon>
        <taxon>Actinomycetes</taxon>
        <taxon>Micrococcales</taxon>
        <taxon>Ruaniaceae</taxon>
        <taxon>Occultella</taxon>
    </lineage>
</organism>
<keyword evidence="3 5" id="KW-1133">Transmembrane helix</keyword>
<keyword evidence="2 5" id="KW-0812">Transmembrane</keyword>
<keyword evidence="8" id="KW-1185">Reference proteome</keyword>
<feature type="domain" description="Major facilitator superfamily (MFS) profile" evidence="6">
    <location>
        <begin position="8"/>
        <end position="447"/>
    </location>
</feature>
<dbReference type="SUPFAM" id="SSF103473">
    <property type="entry name" value="MFS general substrate transporter"/>
    <property type="match status" value="1"/>
</dbReference>
<feature type="transmembrane region" description="Helical" evidence="5">
    <location>
        <begin position="395"/>
        <end position="416"/>
    </location>
</feature>
<dbReference type="InterPro" id="IPR011701">
    <property type="entry name" value="MFS"/>
</dbReference>
<dbReference type="EMBL" id="CACRYJ010000068">
    <property type="protein sequence ID" value="VZO40256.1"/>
    <property type="molecule type" value="Genomic_DNA"/>
</dbReference>
<feature type="transmembrane region" description="Helical" evidence="5">
    <location>
        <begin position="261"/>
        <end position="286"/>
    </location>
</feature>
<dbReference type="GO" id="GO:0005886">
    <property type="term" value="C:plasma membrane"/>
    <property type="evidence" value="ECO:0007669"/>
    <property type="project" value="UniProtKB-SubCell"/>
</dbReference>
<feature type="transmembrane region" description="Helical" evidence="5">
    <location>
        <begin position="326"/>
        <end position="346"/>
    </location>
</feature>
<dbReference type="PANTHER" id="PTHR42718">
    <property type="entry name" value="MAJOR FACILITATOR SUPERFAMILY MULTIDRUG TRANSPORTER MFSC"/>
    <property type="match status" value="1"/>
</dbReference>
<evidence type="ECO:0000256" key="3">
    <source>
        <dbReference type="ARBA" id="ARBA00022989"/>
    </source>
</evidence>
<evidence type="ECO:0000256" key="2">
    <source>
        <dbReference type="ARBA" id="ARBA00022692"/>
    </source>
</evidence>
<feature type="transmembrane region" description="Helical" evidence="5">
    <location>
        <begin position="97"/>
        <end position="121"/>
    </location>
</feature>
<dbReference type="GO" id="GO:0022857">
    <property type="term" value="F:transmembrane transporter activity"/>
    <property type="evidence" value="ECO:0007669"/>
    <property type="project" value="InterPro"/>
</dbReference>
<evidence type="ECO:0000313" key="8">
    <source>
        <dbReference type="Proteomes" id="UP000419743"/>
    </source>
</evidence>